<accession>A0A6A6WDV9</accession>
<sequence>MEKLKSLLSPSHSKSRDSENFRHWALAFIVCNFNVDVGKFLYIKLEFGVYSSYTGPEIELVYPADTELSTADLSAVCFNSFPERQETETGDDLTFHFTVNNNSPDIKLSSPQIPYGSPNEFYGSCVFRQEFDNESKRSFNQKSLVLISNHKFPSFHSSILRHITSAGAISDPDILEAAFTEISSTWPTPGIGRHELPFMGSMMVLEIPPHQAFPLQGLQGALPPRTSPTQLPAIFAYEPTGHWSTLMPFMPSLNDLYAVYESILLCESVVVVSRSPQLCSDFVSAAIDLIKPVPFNGIIKEYVTMQSDFKSIGLDGGHPRPFIIGVTNPFLLRRLIECAESVGRGKPTVVYLQSDRAHVPIKRSRSMHHHTQPSFDMPGDVELYSLKKTCLKADRNFTHALNALLLRASETSQDEITSFVRRQFAELTAQFLSPINRFLATSISPAVTSPGGSFQYANFSASAFLHSLSKHGTSVKFRGQGPIQRHRARDSLYERFCDSSNWHSWLQMKISLEREATAGLLRATAENSAV</sequence>
<dbReference type="GO" id="GO:0055037">
    <property type="term" value="C:recycling endosome"/>
    <property type="evidence" value="ECO:0007669"/>
    <property type="project" value="TreeGrafter"/>
</dbReference>
<keyword evidence="4" id="KW-1185">Reference proteome</keyword>
<protein>
    <recommendedName>
        <fullName evidence="2">UDENN domain-containing protein</fullName>
    </recommendedName>
</protein>
<dbReference type="GO" id="GO:0005085">
    <property type="term" value="F:guanyl-nucleotide exchange factor activity"/>
    <property type="evidence" value="ECO:0007669"/>
    <property type="project" value="InterPro"/>
</dbReference>
<dbReference type="SMART" id="SM00799">
    <property type="entry name" value="DENN"/>
    <property type="match status" value="1"/>
</dbReference>
<name>A0A6A6WDV9_9PEZI</name>
<dbReference type="PANTHER" id="PTHR13677">
    <property type="entry name" value="LD41638P"/>
    <property type="match status" value="1"/>
</dbReference>
<organism evidence="3 4">
    <name type="scientific">Pseudovirgaria hyperparasitica</name>
    <dbReference type="NCBI Taxonomy" id="470096"/>
    <lineage>
        <taxon>Eukaryota</taxon>
        <taxon>Fungi</taxon>
        <taxon>Dikarya</taxon>
        <taxon>Ascomycota</taxon>
        <taxon>Pezizomycotina</taxon>
        <taxon>Dothideomycetes</taxon>
        <taxon>Dothideomycetes incertae sedis</taxon>
        <taxon>Acrospermales</taxon>
        <taxon>Acrospermaceae</taxon>
        <taxon>Pseudovirgaria</taxon>
    </lineage>
</organism>
<gene>
    <name evidence="3" type="ORF">EJ05DRAFT_498136</name>
</gene>
<dbReference type="InterPro" id="IPR043153">
    <property type="entry name" value="DENN_C"/>
</dbReference>
<reference evidence="3" key="1">
    <citation type="journal article" date="2020" name="Stud. Mycol.">
        <title>101 Dothideomycetes genomes: a test case for predicting lifestyles and emergence of pathogens.</title>
        <authorList>
            <person name="Haridas S."/>
            <person name="Albert R."/>
            <person name="Binder M."/>
            <person name="Bloem J."/>
            <person name="Labutti K."/>
            <person name="Salamov A."/>
            <person name="Andreopoulos B."/>
            <person name="Baker S."/>
            <person name="Barry K."/>
            <person name="Bills G."/>
            <person name="Bluhm B."/>
            <person name="Cannon C."/>
            <person name="Castanera R."/>
            <person name="Culley D."/>
            <person name="Daum C."/>
            <person name="Ezra D."/>
            <person name="Gonzalez J."/>
            <person name="Henrissat B."/>
            <person name="Kuo A."/>
            <person name="Liang C."/>
            <person name="Lipzen A."/>
            <person name="Lutzoni F."/>
            <person name="Magnuson J."/>
            <person name="Mondo S."/>
            <person name="Nolan M."/>
            <person name="Ohm R."/>
            <person name="Pangilinan J."/>
            <person name="Park H.-J."/>
            <person name="Ramirez L."/>
            <person name="Alfaro M."/>
            <person name="Sun H."/>
            <person name="Tritt A."/>
            <person name="Yoshinaga Y."/>
            <person name="Zwiers L.-H."/>
            <person name="Turgeon B."/>
            <person name="Goodwin S."/>
            <person name="Spatafora J."/>
            <person name="Crous P."/>
            <person name="Grigoriev I."/>
        </authorList>
    </citation>
    <scope>NUCLEOTIDE SEQUENCE</scope>
    <source>
        <strain evidence="3">CBS 121739</strain>
    </source>
</reference>
<feature type="domain" description="UDENN" evidence="2">
    <location>
        <begin position="40"/>
        <end position="516"/>
    </location>
</feature>
<dbReference type="PROSITE" id="PS50211">
    <property type="entry name" value="DENN"/>
    <property type="match status" value="1"/>
</dbReference>
<evidence type="ECO:0000256" key="1">
    <source>
        <dbReference type="ARBA" id="ARBA00007159"/>
    </source>
</evidence>
<evidence type="ECO:0000313" key="4">
    <source>
        <dbReference type="Proteomes" id="UP000799437"/>
    </source>
</evidence>
<dbReference type="Gene3D" id="3.40.50.11500">
    <property type="match status" value="1"/>
</dbReference>
<dbReference type="Proteomes" id="UP000799437">
    <property type="component" value="Unassembled WGS sequence"/>
</dbReference>
<dbReference type="EMBL" id="ML996568">
    <property type="protein sequence ID" value="KAF2760170.1"/>
    <property type="molecule type" value="Genomic_DNA"/>
</dbReference>
<dbReference type="AlphaFoldDB" id="A0A6A6WDV9"/>
<dbReference type="GeneID" id="54487694"/>
<dbReference type="OrthoDB" id="10265409at2759"/>
<dbReference type="InterPro" id="IPR001194">
    <property type="entry name" value="cDENN_dom"/>
</dbReference>
<dbReference type="RefSeq" id="XP_033602621.1">
    <property type="nucleotide sequence ID" value="XM_033746640.1"/>
</dbReference>
<proteinExistence type="inferred from homology"/>
<evidence type="ECO:0000313" key="3">
    <source>
        <dbReference type="EMBL" id="KAF2760170.1"/>
    </source>
</evidence>
<dbReference type="InterPro" id="IPR024224">
    <property type="entry name" value="DENND6"/>
</dbReference>
<evidence type="ECO:0000259" key="2">
    <source>
        <dbReference type="PROSITE" id="PS50211"/>
    </source>
</evidence>
<comment type="similarity">
    <text evidence="1">Belongs to the DENND6 family.</text>
</comment>
<dbReference type="PANTHER" id="PTHR13677:SF0">
    <property type="entry name" value="LD41638P"/>
    <property type="match status" value="1"/>
</dbReference>
<dbReference type="InterPro" id="IPR037516">
    <property type="entry name" value="Tripartite_DENN"/>
</dbReference>